<name>A0A183SSV7_SCHSO</name>
<evidence type="ECO:0000313" key="1">
    <source>
        <dbReference type="WBParaSite" id="SSLN_0000756801-mRNA-1"/>
    </source>
</evidence>
<accession>A0A183SSV7</accession>
<protein>
    <submittedName>
        <fullName evidence="1">Reverse transcriptase domain-containing protein</fullName>
    </submittedName>
</protein>
<dbReference type="AlphaFoldDB" id="A0A183SSV7"/>
<organism evidence="1">
    <name type="scientific">Schistocephalus solidus</name>
    <name type="common">Tapeworm</name>
    <dbReference type="NCBI Taxonomy" id="70667"/>
    <lineage>
        <taxon>Eukaryota</taxon>
        <taxon>Metazoa</taxon>
        <taxon>Spiralia</taxon>
        <taxon>Lophotrochozoa</taxon>
        <taxon>Platyhelminthes</taxon>
        <taxon>Cestoda</taxon>
        <taxon>Eucestoda</taxon>
        <taxon>Diphyllobothriidea</taxon>
        <taxon>Diphyllobothriidae</taxon>
        <taxon>Schistocephalus</taxon>
    </lineage>
</organism>
<reference evidence="1" key="1">
    <citation type="submission" date="2016-06" db="UniProtKB">
        <authorList>
            <consortium name="WormBaseParasite"/>
        </authorList>
    </citation>
    <scope>IDENTIFICATION</scope>
</reference>
<sequence>LLNIAEKIFARVLNRLNNHLELGILLESSRGFRRHRGTTDMLFAIRKLQGKCQEMRIHPYSSFLNLMKALNTEDHEGQ</sequence>
<proteinExistence type="predicted"/>
<dbReference type="WBParaSite" id="SSLN_0000756801-mRNA-1">
    <property type="protein sequence ID" value="SSLN_0000756801-mRNA-1"/>
    <property type="gene ID" value="SSLN_0000756801"/>
</dbReference>